<gene>
    <name evidence="2" type="ORF">N0F65_005825</name>
</gene>
<feature type="compositionally biased region" description="Polar residues" evidence="1">
    <location>
        <begin position="69"/>
        <end position="100"/>
    </location>
</feature>
<dbReference type="AlphaFoldDB" id="A0AAV2YQZ9"/>
<feature type="compositionally biased region" description="Low complexity" evidence="1">
    <location>
        <begin position="177"/>
        <end position="210"/>
    </location>
</feature>
<proteinExistence type="predicted"/>
<feature type="compositionally biased region" description="Acidic residues" evidence="1">
    <location>
        <begin position="135"/>
        <end position="146"/>
    </location>
</feature>
<feature type="region of interest" description="Disordered" evidence="1">
    <location>
        <begin position="693"/>
        <end position="734"/>
    </location>
</feature>
<protein>
    <recommendedName>
        <fullName evidence="4">Zinc finger PHD-type domain-containing protein</fullName>
    </recommendedName>
</protein>
<feature type="region of interest" description="Disordered" evidence="1">
    <location>
        <begin position="565"/>
        <end position="620"/>
    </location>
</feature>
<evidence type="ECO:0000256" key="1">
    <source>
        <dbReference type="SAM" id="MobiDB-lite"/>
    </source>
</evidence>
<accession>A0AAV2YQZ9</accession>
<feature type="non-terminal residue" evidence="2">
    <location>
        <position position="837"/>
    </location>
</feature>
<dbReference type="EMBL" id="DAKRPA010000161">
    <property type="protein sequence ID" value="DAZ96646.1"/>
    <property type="molecule type" value="Genomic_DNA"/>
</dbReference>
<organism evidence="2 3">
    <name type="scientific">Lagenidium giganteum</name>
    <dbReference type="NCBI Taxonomy" id="4803"/>
    <lineage>
        <taxon>Eukaryota</taxon>
        <taxon>Sar</taxon>
        <taxon>Stramenopiles</taxon>
        <taxon>Oomycota</taxon>
        <taxon>Peronosporomycetes</taxon>
        <taxon>Pythiales</taxon>
        <taxon>Pythiaceae</taxon>
    </lineage>
</organism>
<name>A0AAV2YQZ9_9STRA</name>
<reference evidence="2" key="1">
    <citation type="submission" date="2022-11" db="EMBL/GenBank/DDBJ databases">
        <authorList>
            <person name="Morgan W.R."/>
            <person name="Tartar A."/>
        </authorList>
    </citation>
    <scope>NUCLEOTIDE SEQUENCE</scope>
    <source>
        <strain evidence="2">ARSEF 373</strain>
    </source>
</reference>
<keyword evidence="3" id="KW-1185">Reference proteome</keyword>
<evidence type="ECO:0008006" key="4">
    <source>
        <dbReference type="Google" id="ProtNLM"/>
    </source>
</evidence>
<reference evidence="2" key="2">
    <citation type="journal article" date="2023" name="Microbiol Resour">
        <title>Decontamination and Annotation of the Draft Genome Sequence of the Oomycete Lagenidium giganteum ARSEF 373.</title>
        <authorList>
            <person name="Morgan W.R."/>
            <person name="Tartar A."/>
        </authorList>
    </citation>
    <scope>NUCLEOTIDE SEQUENCE</scope>
    <source>
        <strain evidence="2">ARSEF 373</strain>
    </source>
</reference>
<dbReference type="CDD" id="cd15489">
    <property type="entry name" value="PHD_SF"/>
    <property type="match status" value="1"/>
</dbReference>
<feature type="compositionally biased region" description="Basic and acidic residues" evidence="1">
    <location>
        <begin position="806"/>
        <end position="817"/>
    </location>
</feature>
<feature type="compositionally biased region" description="Low complexity" evidence="1">
    <location>
        <begin position="151"/>
        <end position="169"/>
    </location>
</feature>
<dbReference type="Proteomes" id="UP001146120">
    <property type="component" value="Unassembled WGS sequence"/>
</dbReference>
<feature type="region of interest" description="Disordered" evidence="1">
    <location>
        <begin position="439"/>
        <end position="517"/>
    </location>
</feature>
<feature type="compositionally biased region" description="Low complexity" evidence="1">
    <location>
        <begin position="264"/>
        <end position="322"/>
    </location>
</feature>
<feature type="compositionally biased region" description="Polar residues" evidence="1">
    <location>
        <begin position="350"/>
        <end position="378"/>
    </location>
</feature>
<evidence type="ECO:0000313" key="3">
    <source>
        <dbReference type="Proteomes" id="UP001146120"/>
    </source>
</evidence>
<feature type="region of interest" description="Disordered" evidence="1">
    <location>
        <begin position="262"/>
        <end position="412"/>
    </location>
</feature>
<feature type="compositionally biased region" description="Acidic residues" evidence="1">
    <location>
        <begin position="567"/>
        <end position="577"/>
    </location>
</feature>
<evidence type="ECO:0000313" key="2">
    <source>
        <dbReference type="EMBL" id="DAZ96646.1"/>
    </source>
</evidence>
<feature type="compositionally biased region" description="Pro residues" evidence="1">
    <location>
        <begin position="323"/>
        <end position="345"/>
    </location>
</feature>
<sequence length="837" mass="88505">MVEGPKQKSKAAITCRVCGCLNFTSGEVCDACQRRHRPSATTDPRRPPAHSTATASPHVSPRNHAQPRSRPTSPVNRHQGRSSGIGSGSFPSLSTTQPPAASTVRKSAPVSYRASDIRRPQAAASRRPEVIDLISSDDEDDDDDADKPDRSGSSNSAAQTQAQAASSASGETPQVGSTSANATAKPSASPATTFKSSNSPSRPAAGSSAAVNEATPSPEQKEASTSFYVSRTGNPGRSRIFDGVAFQANDFPTILLAGRKALQPGESTSATTSSAPTSRPATPKSASTTSTATATGTGPSTTPSQQPLSVAAPVPVARAAAPAPLPGAPPLPPPLPTTAPPPLSKTPPLQVTTTGSASNVPSTAPSPSAGNTGTSGSMTEPPRRKTGTSESSAIVLSDDEEVDEELPRRLHVSRTFEAIDFSPLDFVMVTDGMQLARKTGPMPAGSIAFSSNQNPRKKAKRVSEDGADAPASAQGEVKRPGVASPESSTQEARVKAQPAESPIRKVQSRSISPPAKPRLGHCSVDFLLFMKECVDDDDEASSDELTKVNDKRRLQLLEVVDLTNLSDFEDEEGESELDSAQSSPTNPDGSNKAKDQGLAGPIATATGTTEPVPRRPRAPVQKETCVLCDEKKSVYTLIHCPTCRKYYHKRCAKEYGDDTICWNCDLNGMIDDTELTEQDKTNVVGILSALRFTGEEDEEQQKEQEDGNANNSDDFEENDASAEAAGGETANPLMGSVTRSMHRWKQFLDVSTAGVEDSFKHVTDRINEELKCDKERQKYSRGFTSKEHFEAEMAKVLDSYAELQEQLDRESKEKSKADAASNGDAIAQGTGSGPTTA</sequence>
<comment type="caution">
    <text evidence="2">The sequence shown here is derived from an EMBL/GenBank/DDBJ whole genome shotgun (WGS) entry which is preliminary data.</text>
</comment>
<feature type="compositionally biased region" description="Polar residues" evidence="1">
    <location>
        <begin position="578"/>
        <end position="589"/>
    </location>
</feature>
<feature type="compositionally biased region" description="Polar residues" evidence="1">
    <location>
        <begin position="214"/>
        <end position="235"/>
    </location>
</feature>
<feature type="region of interest" description="Disordered" evidence="1">
    <location>
        <begin position="806"/>
        <end position="837"/>
    </location>
</feature>
<feature type="region of interest" description="Disordered" evidence="1">
    <location>
        <begin position="37"/>
        <end position="240"/>
    </location>
</feature>